<dbReference type="Proteomes" id="UP000887229">
    <property type="component" value="Unassembled WGS sequence"/>
</dbReference>
<dbReference type="EMBL" id="MU251248">
    <property type="protein sequence ID" value="KAG9256239.1"/>
    <property type="molecule type" value="Genomic_DNA"/>
</dbReference>
<dbReference type="CDD" id="cd05911">
    <property type="entry name" value="Firefly_Luc_like"/>
    <property type="match status" value="1"/>
</dbReference>
<dbReference type="InterPro" id="IPR000873">
    <property type="entry name" value="AMP-dep_synth/lig_dom"/>
</dbReference>
<dbReference type="RefSeq" id="XP_046120163.1">
    <property type="nucleotide sequence ID" value="XM_046264791.1"/>
</dbReference>
<accession>A0A9P7ZQ36</accession>
<name>A0A9P7ZQ36_9HYPO</name>
<dbReference type="GO" id="GO:0016405">
    <property type="term" value="F:CoA-ligase activity"/>
    <property type="evidence" value="ECO:0007669"/>
    <property type="project" value="TreeGrafter"/>
</dbReference>
<dbReference type="InterPro" id="IPR020845">
    <property type="entry name" value="AMP-binding_CS"/>
</dbReference>
<proteinExistence type="predicted"/>
<comment type="caution">
    <text evidence="3">The sequence shown here is derived from an EMBL/GenBank/DDBJ whole genome shotgun (WGS) entry which is preliminary data.</text>
</comment>
<dbReference type="Pfam" id="PF00501">
    <property type="entry name" value="AMP-binding"/>
    <property type="match status" value="1"/>
</dbReference>
<reference evidence="3" key="1">
    <citation type="journal article" date="2021" name="IMA Fungus">
        <title>Genomic characterization of three marine fungi, including Emericellopsis atlantica sp. nov. with signatures of a generalist lifestyle and marine biomass degradation.</title>
        <authorList>
            <person name="Hagestad O.C."/>
            <person name="Hou L."/>
            <person name="Andersen J.H."/>
            <person name="Hansen E.H."/>
            <person name="Altermark B."/>
            <person name="Li C."/>
            <person name="Kuhnert E."/>
            <person name="Cox R.J."/>
            <person name="Crous P.W."/>
            <person name="Spatafora J.W."/>
            <person name="Lail K."/>
            <person name="Amirebrahimi M."/>
            <person name="Lipzen A."/>
            <person name="Pangilinan J."/>
            <person name="Andreopoulos W."/>
            <person name="Hayes R.D."/>
            <person name="Ng V."/>
            <person name="Grigoriev I.V."/>
            <person name="Jackson S.A."/>
            <person name="Sutton T.D.S."/>
            <person name="Dobson A.D.W."/>
            <person name="Rama T."/>
        </authorList>
    </citation>
    <scope>NUCLEOTIDE SEQUENCE</scope>
    <source>
        <strain evidence="3">TS7</strain>
    </source>
</reference>
<dbReference type="InterPro" id="IPR042099">
    <property type="entry name" value="ANL_N_sf"/>
</dbReference>
<keyword evidence="3" id="KW-0436">Ligase</keyword>
<dbReference type="GeneID" id="70295694"/>
<feature type="domain" description="AMP-dependent synthetase/ligase" evidence="1">
    <location>
        <begin position="49"/>
        <end position="407"/>
    </location>
</feature>
<dbReference type="Gene3D" id="3.30.300.30">
    <property type="match status" value="1"/>
</dbReference>
<evidence type="ECO:0000259" key="2">
    <source>
        <dbReference type="Pfam" id="PF13193"/>
    </source>
</evidence>
<dbReference type="PANTHER" id="PTHR24096">
    <property type="entry name" value="LONG-CHAIN-FATTY-ACID--COA LIGASE"/>
    <property type="match status" value="1"/>
</dbReference>
<gene>
    <name evidence="3" type="ORF">F5Z01DRAFT_672234</name>
</gene>
<dbReference type="AlphaFoldDB" id="A0A9P7ZQ36"/>
<evidence type="ECO:0000259" key="1">
    <source>
        <dbReference type="Pfam" id="PF00501"/>
    </source>
</evidence>
<dbReference type="SUPFAM" id="SSF56801">
    <property type="entry name" value="Acetyl-CoA synthetase-like"/>
    <property type="match status" value="1"/>
</dbReference>
<dbReference type="Gene3D" id="3.40.50.12780">
    <property type="entry name" value="N-terminal domain of ligase-like"/>
    <property type="match status" value="1"/>
</dbReference>
<dbReference type="PROSITE" id="PS00455">
    <property type="entry name" value="AMP_BINDING"/>
    <property type="match status" value="1"/>
</dbReference>
<organism evidence="3 4">
    <name type="scientific">Emericellopsis atlantica</name>
    <dbReference type="NCBI Taxonomy" id="2614577"/>
    <lineage>
        <taxon>Eukaryota</taxon>
        <taxon>Fungi</taxon>
        <taxon>Dikarya</taxon>
        <taxon>Ascomycota</taxon>
        <taxon>Pezizomycotina</taxon>
        <taxon>Sordariomycetes</taxon>
        <taxon>Hypocreomycetidae</taxon>
        <taxon>Hypocreales</taxon>
        <taxon>Bionectriaceae</taxon>
        <taxon>Emericellopsis</taxon>
    </lineage>
</organism>
<protein>
    <submittedName>
        <fullName evidence="3">CoA ligase</fullName>
    </submittedName>
</protein>
<feature type="domain" description="AMP-binding enzyme C-terminal" evidence="2">
    <location>
        <begin position="458"/>
        <end position="537"/>
    </location>
</feature>
<dbReference type="InterPro" id="IPR045851">
    <property type="entry name" value="AMP-bd_C_sf"/>
</dbReference>
<dbReference type="Pfam" id="PF13193">
    <property type="entry name" value="AMP-binding_C"/>
    <property type="match status" value="1"/>
</dbReference>
<evidence type="ECO:0000313" key="3">
    <source>
        <dbReference type="EMBL" id="KAG9256239.1"/>
    </source>
</evidence>
<sequence length="563" mass="61866">MSTSHVFRSSHPDIDLPKDVSLWSWIFEAPHSSLSRAGRNEIQGWTDVSTGQHLSYQDVKDLTSHLSTALTQQRNLQPGDAIVVFARNTVWYPVVMFGAVRAGAIGCGCSPDYNVEELAYALTASKAKFVVTTSDQLNVAEPAAAKAGIDPANILLLDEAATHRSRSIHHLIASVRGKPPTEPFRIPKNKTNAQICGYYGFSSGTTGLPKAVMISHANVMAQCLQVMQLTPTDHRRILAALPFYHITGVVHQLHLPVVLNAHVYILPTFTMEDMLATVERYKIKEILLVPPIIVRMVREDALLKKYDLRHVERFSSGAAPLSQEILSLLEKQFPGTGFKQGYGMTESCSCITAHPPDKYAYRYAARVGSVVASTEVLVVDPDTGRRCGVGEAGEIWARGPQITMGYLNNEKATRETYDADGFLHTGDIGCFDEEGMLSITDRLKEMVKVKGIGVAPAELEDLLLGHPAVDDCAVIGIADERAGERPKAFVVLAKGYAGREEDIGRELLSFVREKKTRHKWMKEVEFVSAIPKSPAGKILRKILRQKGRPVGTVVREHAPAAKL</sequence>
<keyword evidence="4" id="KW-1185">Reference proteome</keyword>
<dbReference type="PANTHER" id="PTHR24096:SF422">
    <property type="entry name" value="BCDNA.GH02901"/>
    <property type="match status" value="1"/>
</dbReference>
<dbReference type="InterPro" id="IPR025110">
    <property type="entry name" value="AMP-bd_C"/>
</dbReference>
<dbReference type="OrthoDB" id="6509636at2759"/>
<evidence type="ECO:0000313" key="4">
    <source>
        <dbReference type="Proteomes" id="UP000887229"/>
    </source>
</evidence>